<sequence length="86" mass="9729">MKLHEGWIDDVRKVISPHCDLRPEGEIPSLLVIHNISLPPGKFGGSYIDQLFTGTLDPKADPFFDEIKHLRVSAHCLIRRDGEIVQ</sequence>
<dbReference type="Gene3D" id="3.40.80.10">
    <property type="entry name" value="Peptidoglycan recognition protein-like"/>
    <property type="match status" value="1"/>
</dbReference>
<evidence type="ECO:0000313" key="1">
    <source>
        <dbReference type="EMBL" id="OKP04186.1"/>
    </source>
</evidence>
<comment type="caution">
    <text evidence="1">The sequence shown here is derived from an EMBL/GenBank/DDBJ whole genome shotgun (WGS) entry which is preliminary data.</text>
</comment>
<proteinExistence type="predicted"/>
<reference evidence="1 2" key="1">
    <citation type="submission" date="2016-09" db="EMBL/GenBank/DDBJ databases">
        <title>Xenorhabdus thuongxuanensis sp. nov. and Xenorhabdus eapokensis sp. nov., isolated from Steinernema species.</title>
        <authorList>
            <person name="Kaempfer P."/>
            <person name="Tobias N.J."/>
            <person name="Phan Ke L."/>
            <person name="Bode H.B."/>
            <person name="Glaeser S.P."/>
        </authorList>
    </citation>
    <scope>NUCLEOTIDE SEQUENCE [LARGE SCALE GENOMIC DNA]</scope>
    <source>
        <strain evidence="1 2">DL20</strain>
    </source>
</reference>
<dbReference type="InterPro" id="IPR036505">
    <property type="entry name" value="Amidase/PGRP_sf"/>
</dbReference>
<keyword evidence="2" id="KW-1185">Reference proteome</keyword>
<accession>A0A1Q5TVD3</accession>
<dbReference type="Proteomes" id="UP000186268">
    <property type="component" value="Unassembled WGS sequence"/>
</dbReference>
<dbReference type="AlphaFoldDB" id="A0A1Q5TVD3"/>
<dbReference type="STRING" id="1873482.Xedl_01325"/>
<dbReference type="SUPFAM" id="SSF55846">
    <property type="entry name" value="N-acetylmuramoyl-L-alanine amidase-like"/>
    <property type="match status" value="1"/>
</dbReference>
<organism evidence="1 2">
    <name type="scientific">Xenorhabdus eapokensis</name>
    <dbReference type="NCBI Taxonomy" id="1873482"/>
    <lineage>
        <taxon>Bacteria</taxon>
        <taxon>Pseudomonadati</taxon>
        <taxon>Pseudomonadota</taxon>
        <taxon>Gammaproteobacteria</taxon>
        <taxon>Enterobacterales</taxon>
        <taxon>Morganellaceae</taxon>
        <taxon>Xenorhabdus</taxon>
    </lineage>
</organism>
<protein>
    <submittedName>
        <fullName evidence="1">N-acetyl-anhydromuranmyl-L-alanine amidase</fullName>
    </submittedName>
</protein>
<name>A0A1Q5TVD3_9GAMM</name>
<evidence type="ECO:0000313" key="2">
    <source>
        <dbReference type="Proteomes" id="UP000186268"/>
    </source>
</evidence>
<gene>
    <name evidence="1" type="ORF">Xedl_01325</name>
</gene>
<dbReference type="GO" id="GO:0008745">
    <property type="term" value="F:N-acetylmuramoyl-L-alanine amidase activity"/>
    <property type="evidence" value="ECO:0007669"/>
    <property type="project" value="InterPro"/>
</dbReference>
<dbReference type="EMBL" id="MKGQ01000006">
    <property type="protein sequence ID" value="OKP04186.1"/>
    <property type="molecule type" value="Genomic_DNA"/>
</dbReference>
<dbReference type="GO" id="GO:0009253">
    <property type="term" value="P:peptidoglycan catabolic process"/>
    <property type="evidence" value="ECO:0007669"/>
    <property type="project" value="InterPro"/>
</dbReference>